<dbReference type="GO" id="GO:0008270">
    <property type="term" value="F:zinc ion binding"/>
    <property type="evidence" value="ECO:0007669"/>
    <property type="project" value="UniProtKB-KW"/>
</dbReference>
<evidence type="ECO:0000259" key="5">
    <source>
        <dbReference type="PROSITE" id="PS50115"/>
    </source>
</evidence>
<dbReference type="PROSITE" id="PS50115">
    <property type="entry name" value="ARFGAP"/>
    <property type="match status" value="1"/>
</dbReference>
<keyword evidence="2 4" id="KW-0863">Zinc-finger</keyword>
<dbReference type="InterPro" id="IPR038508">
    <property type="entry name" value="ArfGAP_dom_sf"/>
</dbReference>
<dbReference type="Pfam" id="PF01412">
    <property type="entry name" value="ArfGap"/>
    <property type="match status" value="1"/>
</dbReference>
<dbReference type="PRINTS" id="PR00405">
    <property type="entry name" value="REVINTRACTNG"/>
</dbReference>
<keyword evidence="3" id="KW-0862">Zinc</keyword>
<dbReference type="AlphaFoldDB" id="A0A804LZD3"/>
<organism evidence="6 7">
    <name type="scientific">Zea mays</name>
    <name type="common">Maize</name>
    <dbReference type="NCBI Taxonomy" id="4577"/>
    <lineage>
        <taxon>Eukaryota</taxon>
        <taxon>Viridiplantae</taxon>
        <taxon>Streptophyta</taxon>
        <taxon>Embryophyta</taxon>
        <taxon>Tracheophyta</taxon>
        <taxon>Spermatophyta</taxon>
        <taxon>Magnoliopsida</taxon>
        <taxon>Liliopsida</taxon>
        <taxon>Poales</taxon>
        <taxon>Poaceae</taxon>
        <taxon>PACMAD clade</taxon>
        <taxon>Panicoideae</taxon>
        <taxon>Andropogonodae</taxon>
        <taxon>Andropogoneae</taxon>
        <taxon>Tripsacinae</taxon>
        <taxon>Zea</taxon>
    </lineage>
</organism>
<dbReference type="InterPro" id="IPR011009">
    <property type="entry name" value="Kinase-like_dom_sf"/>
</dbReference>
<dbReference type="Gene3D" id="1.25.40.1040">
    <property type="match status" value="1"/>
</dbReference>
<reference evidence="6" key="2">
    <citation type="submission" date="2019-07" db="EMBL/GenBank/DDBJ databases">
        <authorList>
            <person name="Seetharam A."/>
            <person name="Woodhouse M."/>
            <person name="Cannon E."/>
        </authorList>
    </citation>
    <scope>NUCLEOTIDE SEQUENCE [LARGE SCALE GENOMIC DNA]</scope>
    <source>
        <strain evidence="6">cv. B73</strain>
    </source>
</reference>
<dbReference type="InParanoid" id="A0A804LZD3"/>
<dbReference type="PANTHER" id="PTHR23180:SF242">
    <property type="entry name" value="OS08G0537600 PROTEIN"/>
    <property type="match status" value="1"/>
</dbReference>
<evidence type="ECO:0000313" key="6">
    <source>
        <dbReference type="EnsemblPlants" id="Zm00001eb047350_P001"/>
    </source>
</evidence>
<dbReference type="Gramene" id="Zm00001eb047350_T001">
    <property type="protein sequence ID" value="Zm00001eb047350_P001"/>
    <property type="gene ID" value="Zm00001eb047350"/>
</dbReference>
<reference evidence="7" key="1">
    <citation type="submission" date="2015-12" db="EMBL/GenBank/DDBJ databases">
        <title>Update maize B73 reference genome by single molecule sequencing technologies.</title>
        <authorList>
            <consortium name="Maize Genome Sequencing Project"/>
            <person name="Ware D."/>
        </authorList>
    </citation>
    <scope>NUCLEOTIDE SEQUENCE [LARGE SCALE GENOMIC DNA]</scope>
    <source>
        <strain evidence="7">cv. B73</strain>
    </source>
</reference>
<dbReference type="InterPro" id="IPR037278">
    <property type="entry name" value="ARFGAP/RecO"/>
</dbReference>
<dbReference type="InterPro" id="IPR001164">
    <property type="entry name" value="ArfGAP_dom"/>
</dbReference>
<sequence length="271" mass="31114">MRDLSGFVETRQQLLSLKPNHRMNWIGFAVAHHLNSDSSKAVEVLEAYEGTLEDDYPPENERYEHNEMLLYKYDRHFAAKYELGKEMTTAISIEDVRREVKILKALSGHSNLVKFYDASFGNNQKLHSARSSFEQARFNLVTSLSHVEATKRYEFLEAVSATMDSHLRYFKQGYELLHQMEPYINQKVDGNNMCADCGALEPDWASLNLGALLCIECSGVHRNLGVHISKVRSLTLDVRVWEPSVINLFQSLGNMFVNSIWEEMLSDDNSR</sequence>
<evidence type="ECO:0000256" key="2">
    <source>
        <dbReference type="ARBA" id="ARBA00022771"/>
    </source>
</evidence>
<dbReference type="SUPFAM" id="SSF56112">
    <property type="entry name" value="Protein kinase-like (PK-like)"/>
    <property type="match status" value="1"/>
</dbReference>
<dbReference type="EnsemblPlants" id="Zm00001eb047350_T001">
    <property type="protein sequence ID" value="Zm00001eb047350_P001"/>
    <property type="gene ID" value="Zm00001eb047350"/>
</dbReference>
<name>A0A804LZD3_MAIZE</name>
<dbReference type="SMART" id="SM00105">
    <property type="entry name" value="ArfGap"/>
    <property type="match status" value="1"/>
</dbReference>
<evidence type="ECO:0000256" key="1">
    <source>
        <dbReference type="ARBA" id="ARBA00022723"/>
    </source>
</evidence>
<protein>
    <recommendedName>
        <fullName evidence="5">Arf-GAP domain-containing protein</fullName>
    </recommendedName>
</protein>
<keyword evidence="1" id="KW-0479">Metal-binding</keyword>
<proteinExistence type="predicted"/>
<dbReference type="Gene3D" id="1.20.1270.60">
    <property type="entry name" value="Arfaptin homology (AH) domain/BAR domain"/>
    <property type="match status" value="1"/>
</dbReference>
<reference evidence="6" key="3">
    <citation type="submission" date="2021-05" db="UniProtKB">
        <authorList>
            <consortium name="EnsemblPlants"/>
        </authorList>
    </citation>
    <scope>IDENTIFICATION</scope>
    <source>
        <strain evidence="6">cv. B73</strain>
    </source>
</reference>
<dbReference type="SUPFAM" id="SSF103657">
    <property type="entry name" value="BAR/IMD domain-like"/>
    <property type="match status" value="1"/>
</dbReference>
<dbReference type="InterPro" id="IPR004148">
    <property type="entry name" value="BAR_dom"/>
</dbReference>
<accession>A0A804LZD3</accession>
<dbReference type="GO" id="GO:0005096">
    <property type="term" value="F:GTPase activator activity"/>
    <property type="evidence" value="ECO:0007669"/>
    <property type="project" value="InterPro"/>
</dbReference>
<dbReference type="GO" id="GO:0005737">
    <property type="term" value="C:cytoplasm"/>
    <property type="evidence" value="ECO:0007669"/>
    <property type="project" value="InterPro"/>
</dbReference>
<evidence type="ECO:0000256" key="3">
    <source>
        <dbReference type="ARBA" id="ARBA00022833"/>
    </source>
</evidence>
<evidence type="ECO:0000256" key="4">
    <source>
        <dbReference type="PROSITE-ProRule" id="PRU00288"/>
    </source>
</evidence>
<dbReference type="SUPFAM" id="SSF57863">
    <property type="entry name" value="ArfGap/RecO-like zinc finger"/>
    <property type="match status" value="1"/>
</dbReference>
<dbReference type="InterPro" id="IPR027267">
    <property type="entry name" value="AH/BAR_dom_sf"/>
</dbReference>
<dbReference type="Pfam" id="PF16746">
    <property type="entry name" value="BAR_3"/>
    <property type="match status" value="1"/>
</dbReference>
<keyword evidence="7" id="KW-1185">Reference proteome</keyword>
<dbReference type="CDD" id="cd08204">
    <property type="entry name" value="ArfGap"/>
    <property type="match status" value="1"/>
</dbReference>
<evidence type="ECO:0000313" key="7">
    <source>
        <dbReference type="Proteomes" id="UP000007305"/>
    </source>
</evidence>
<dbReference type="Gene3D" id="1.10.220.150">
    <property type="entry name" value="Arf GTPase activating protein"/>
    <property type="match status" value="1"/>
</dbReference>
<feature type="domain" description="Arf-GAP" evidence="5">
    <location>
        <begin position="171"/>
        <end position="271"/>
    </location>
</feature>
<dbReference type="InterPro" id="IPR045258">
    <property type="entry name" value="ACAP1/2/3-like"/>
</dbReference>
<dbReference type="PANTHER" id="PTHR23180">
    <property type="entry name" value="CENTAURIN/ARF"/>
    <property type="match status" value="1"/>
</dbReference>
<dbReference type="Proteomes" id="UP000007305">
    <property type="component" value="Chromosome 1"/>
</dbReference>